<dbReference type="EMBL" id="NKHZ01000070">
    <property type="protein sequence ID" value="PNS15514.1"/>
    <property type="molecule type" value="Genomic_DNA"/>
</dbReference>
<dbReference type="AlphaFoldDB" id="A0A2K1QK24"/>
<dbReference type="Pfam" id="PF07910">
    <property type="entry name" value="Peptidase_C78"/>
    <property type="match status" value="1"/>
</dbReference>
<evidence type="ECO:0000256" key="1">
    <source>
        <dbReference type="ARBA" id="ARBA00022801"/>
    </source>
</evidence>
<sequence length="361" mass="40563">MRVDNIIPVLDRLLAKSEDTAQAVLCHSELRQFTNFRHDGGFCMYRGLQMIISYLRVTRHPDACLFRDEDPSIIQLQEFIEDAFARLVRWGAAHHPRTMASIPLENGYERYRFKGTRKNFKLFHAWLLLQSRGVKCQVRTFQTDIEDDPWLHPSQASKGNAVTAEWSTAARKLFAYVEQHFSTSSARSSSECVLVRKVRRTNRAPIMLVRPHHTLIIVGHSLKNDGKRSLIVFDPSVGIPGFIRKHAASPETPIKPSEPELMAATYLCNEKVLEKYDMLCTLTPLDGPIEKGTWDMITTWRETDGTIVHATATDISDGSDLAAEPADLPLDPTLTRSNSVSTVATMATAATGDSEVDREIA</sequence>
<dbReference type="GO" id="GO:0016787">
    <property type="term" value="F:hydrolase activity"/>
    <property type="evidence" value="ECO:0007669"/>
    <property type="project" value="UniProtKB-KW"/>
</dbReference>
<protein>
    <recommendedName>
        <fullName evidence="2">UFSP1/2/DUB catalytic domain-containing protein</fullName>
    </recommendedName>
</protein>
<dbReference type="Gene3D" id="3.90.70.130">
    <property type="match status" value="1"/>
</dbReference>
<gene>
    <name evidence="3" type="ORF">CAC42_773</name>
</gene>
<keyword evidence="4" id="KW-1185">Reference proteome</keyword>
<evidence type="ECO:0000259" key="2">
    <source>
        <dbReference type="Pfam" id="PF07910"/>
    </source>
</evidence>
<dbReference type="Proteomes" id="UP000243797">
    <property type="component" value="Unassembled WGS sequence"/>
</dbReference>
<dbReference type="OrthoDB" id="288987at2759"/>
<feature type="domain" description="UFSP1/2/DUB catalytic" evidence="2">
    <location>
        <begin position="21"/>
        <end position="238"/>
    </location>
</feature>
<evidence type="ECO:0000313" key="4">
    <source>
        <dbReference type="Proteomes" id="UP000243797"/>
    </source>
</evidence>
<evidence type="ECO:0000313" key="3">
    <source>
        <dbReference type="EMBL" id="PNS15514.1"/>
    </source>
</evidence>
<keyword evidence="1" id="KW-0378">Hydrolase</keyword>
<dbReference type="InterPro" id="IPR012462">
    <property type="entry name" value="UFSP1/2_DUB_cat"/>
</dbReference>
<accession>A0A2K1QK24</accession>
<reference evidence="3 4" key="1">
    <citation type="submission" date="2017-06" db="EMBL/GenBank/DDBJ databases">
        <title>Draft genome sequence of a variant of Elsinoe murrayae.</title>
        <authorList>
            <person name="Cheng Q."/>
        </authorList>
    </citation>
    <scope>NUCLEOTIDE SEQUENCE [LARGE SCALE GENOMIC DNA]</scope>
    <source>
        <strain evidence="3 4">CQ-2017a</strain>
    </source>
</reference>
<name>A0A2K1QK24_9PEZI</name>
<comment type="caution">
    <text evidence="3">The sequence shown here is derived from an EMBL/GenBank/DDBJ whole genome shotgun (WGS) entry which is preliminary data.</text>
</comment>
<proteinExistence type="predicted"/>
<dbReference type="STRING" id="2082308.A0A2K1QK24"/>
<organism evidence="3 4">
    <name type="scientific">Sphaceloma murrayae</name>
    <dbReference type="NCBI Taxonomy" id="2082308"/>
    <lineage>
        <taxon>Eukaryota</taxon>
        <taxon>Fungi</taxon>
        <taxon>Dikarya</taxon>
        <taxon>Ascomycota</taxon>
        <taxon>Pezizomycotina</taxon>
        <taxon>Dothideomycetes</taxon>
        <taxon>Dothideomycetidae</taxon>
        <taxon>Myriangiales</taxon>
        <taxon>Elsinoaceae</taxon>
        <taxon>Sphaceloma</taxon>
    </lineage>
</organism>
<dbReference type="InParanoid" id="A0A2K1QK24"/>